<dbReference type="Proteomes" id="UP000410492">
    <property type="component" value="Unassembled WGS sequence"/>
</dbReference>
<proteinExistence type="predicted"/>
<accession>A0A653BKI9</accession>
<evidence type="ECO:0000313" key="2">
    <source>
        <dbReference type="Proteomes" id="UP000410492"/>
    </source>
</evidence>
<protein>
    <submittedName>
        <fullName evidence="1">Uncharacterized protein</fullName>
    </submittedName>
</protein>
<gene>
    <name evidence="1" type="ORF">CALMAC_LOCUS1676</name>
</gene>
<dbReference type="AlphaFoldDB" id="A0A653BKI9"/>
<keyword evidence="2" id="KW-1185">Reference proteome</keyword>
<dbReference type="EMBL" id="CAACVG010001960">
    <property type="protein sequence ID" value="VEN35890.1"/>
    <property type="molecule type" value="Genomic_DNA"/>
</dbReference>
<sequence>MCLYYVFIQSLFTFKCLITVDTATNYITSYLGMRCYKIRMSSNYVIV</sequence>
<reference evidence="1 2" key="1">
    <citation type="submission" date="2019-01" db="EMBL/GenBank/DDBJ databases">
        <authorList>
            <person name="Sayadi A."/>
        </authorList>
    </citation>
    <scope>NUCLEOTIDE SEQUENCE [LARGE SCALE GENOMIC DNA]</scope>
</reference>
<organism evidence="1 2">
    <name type="scientific">Callosobruchus maculatus</name>
    <name type="common">Southern cowpea weevil</name>
    <name type="synonym">Pulse bruchid</name>
    <dbReference type="NCBI Taxonomy" id="64391"/>
    <lineage>
        <taxon>Eukaryota</taxon>
        <taxon>Metazoa</taxon>
        <taxon>Ecdysozoa</taxon>
        <taxon>Arthropoda</taxon>
        <taxon>Hexapoda</taxon>
        <taxon>Insecta</taxon>
        <taxon>Pterygota</taxon>
        <taxon>Neoptera</taxon>
        <taxon>Endopterygota</taxon>
        <taxon>Coleoptera</taxon>
        <taxon>Polyphaga</taxon>
        <taxon>Cucujiformia</taxon>
        <taxon>Chrysomeloidea</taxon>
        <taxon>Chrysomelidae</taxon>
        <taxon>Bruchinae</taxon>
        <taxon>Bruchini</taxon>
        <taxon>Callosobruchus</taxon>
    </lineage>
</organism>
<name>A0A653BKI9_CALMS</name>
<evidence type="ECO:0000313" key="1">
    <source>
        <dbReference type="EMBL" id="VEN35890.1"/>
    </source>
</evidence>